<organism evidence="10 11">
    <name type="scientific">Pedobacter paludis</name>
    <dbReference type="NCBI Taxonomy" id="2203212"/>
    <lineage>
        <taxon>Bacteria</taxon>
        <taxon>Pseudomonadati</taxon>
        <taxon>Bacteroidota</taxon>
        <taxon>Sphingobacteriia</taxon>
        <taxon>Sphingobacteriales</taxon>
        <taxon>Sphingobacteriaceae</taxon>
        <taxon>Pedobacter</taxon>
    </lineage>
</organism>
<evidence type="ECO:0000256" key="7">
    <source>
        <dbReference type="ARBA" id="ARBA00023235"/>
    </source>
</evidence>
<feature type="transmembrane region" description="Helical" evidence="8">
    <location>
        <begin position="204"/>
        <end position="220"/>
    </location>
</feature>
<dbReference type="Pfam" id="PF18916">
    <property type="entry name" value="Lycopene_cyc"/>
    <property type="match status" value="2"/>
</dbReference>
<evidence type="ECO:0000256" key="3">
    <source>
        <dbReference type="ARBA" id="ARBA00022692"/>
    </source>
</evidence>
<dbReference type="GO" id="GO:0016872">
    <property type="term" value="F:intramolecular lyase activity"/>
    <property type="evidence" value="ECO:0007669"/>
    <property type="project" value="InterPro"/>
</dbReference>
<evidence type="ECO:0000256" key="4">
    <source>
        <dbReference type="ARBA" id="ARBA00022746"/>
    </source>
</evidence>
<comment type="caution">
    <text evidence="10">The sequence shown here is derived from an EMBL/GenBank/DDBJ whole genome shotgun (WGS) entry which is preliminary data.</text>
</comment>
<keyword evidence="6 8" id="KW-0472">Membrane</keyword>
<sequence length="245" mass="28740">MNYTYLLINIGVIFFPLILSFDKKVHFFSKWKFVLPAILITGIVFLIWDLLFVKLNVWSFNSDYIIGIKLFGLPLEEILFFLTVPYACIFIYECLNAYFPANTLQKYSLAISNLFLGLCIAILFFGYSRWYTLINFGFLFLVLAYIEYVNIEFRFMYKFFRAYLVSLIPFYIVNGFLTAIPVVIYNNQENLGFRVGTIPFEDHFYLMGLLLMNVYLYEFFKSKKSNQGESSLVSEKERLGVLGGF</sequence>
<keyword evidence="5 8" id="KW-1133">Transmembrane helix</keyword>
<evidence type="ECO:0000256" key="1">
    <source>
        <dbReference type="ARBA" id="ARBA00004141"/>
    </source>
</evidence>
<feature type="transmembrane region" description="Helical" evidence="8">
    <location>
        <begin position="163"/>
        <end position="184"/>
    </location>
</feature>
<keyword evidence="11" id="KW-1185">Reference proteome</keyword>
<dbReference type="OrthoDB" id="5195186at2"/>
<evidence type="ECO:0000256" key="2">
    <source>
        <dbReference type="ARBA" id="ARBA00004829"/>
    </source>
</evidence>
<dbReference type="GO" id="GO:0016117">
    <property type="term" value="P:carotenoid biosynthetic process"/>
    <property type="evidence" value="ECO:0007669"/>
    <property type="project" value="UniProtKB-KW"/>
</dbReference>
<dbReference type="GO" id="GO:0016020">
    <property type="term" value="C:membrane"/>
    <property type="evidence" value="ECO:0007669"/>
    <property type="project" value="UniProtKB-SubCell"/>
</dbReference>
<feature type="transmembrane region" description="Helical" evidence="8">
    <location>
        <begin position="78"/>
        <end position="95"/>
    </location>
</feature>
<evidence type="ECO:0000313" key="10">
    <source>
        <dbReference type="EMBL" id="PWS31991.1"/>
    </source>
</evidence>
<keyword evidence="3 8" id="KW-0812">Transmembrane</keyword>
<feature type="transmembrane region" description="Helical" evidence="8">
    <location>
        <begin position="133"/>
        <end position="151"/>
    </location>
</feature>
<accession>A0A317EYM7</accession>
<evidence type="ECO:0000256" key="8">
    <source>
        <dbReference type="SAM" id="Phobius"/>
    </source>
</evidence>
<dbReference type="EMBL" id="QGNY01000003">
    <property type="protein sequence ID" value="PWS31991.1"/>
    <property type="molecule type" value="Genomic_DNA"/>
</dbReference>
<dbReference type="GO" id="GO:0045436">
    <property type="term" value="F:lycopene beta cyclase activity"/>
    <property type="evidence" value="ECO:0007669"/>
    <property type="project" value="UniProtKB-ARBA"/>
</dbReference>
<evidence type="ECO:0000256" key="5">
    <source>
        <dbReference type="ARBA" id="ARBA00022989"/>
    </source>
</evidence>
<keyword evidence="7" id="KW-0413">Isomerase</keyword>
<feature type="transmembrane region" description="Helical" evidence="8">
    <location>
        <begin position="33"/>
        <end position="58"/>
    </location>
</feature>
<feature type="transmembrane region" description="Helical" evidence="8">
    <location>
        <begin position="107"/>
        <end position="127"/>
    </location>
</feature>
<protein>
    <submittedName>
        <fullName evidence="10">Lycopene cyclase domain-containing protein</fullName>
    </submittedName>
</protein>
<evidence type="ECO:0000259" key="9">
    <source>
        <dbReference type="Pfam" id="PF18916"/>
    </source>
</evidence>
<feature type="domain" description="Lycopene cyclase" evidence="9">
    <location>
        <begin position="129"/>
        <end position="220"/>
    </location>
</feature>
<comment type="subcellular location">
    <subcellularLocation>
        <location evidence="1">Membrane</location>
        <topology evidence="1">Multi-pass membrane protein</topology>
    </subcellularLocation>
</comment>
<feature type="transmembrane region" description="Helical" evidence="8">
    <location>
        <begin position="6"/>
        <end position="21"/>
    </location>
</feature>
<proteinExistence type="predicted"/>
<dbReference type="NCBIfam" id="TIGR03462">
    <property type="entry name" value="CarR_dom_SF"/>
    <property type="match status" value="2"/>
</dbReference>
<dbReference type="Proteomes" id="UP000245391">
    <property type="component" value="Unassembled WGS sequence"/>
</dbReference>
<comment type="pathway">
    <text evidence="2">Carotenoid biosynthesis.</text>
</comment>
<reference evidence="11" key="1">
    <citation type="submission" date="2018-05" db="EMBL/GenBank/DDBJ databases">
        <title>Pedobacter paludis sp. nov., isolated from wetland soil.</title>
        <authorList>
            <person name="Zhang Y."/>
        </authorList>
    </citation>
    <scope>NUCLEOTIDE SEQUENCE [LARGE SCALE GENOMIC DNA]</scope>
    <source>
        <strain evidence="11">R-8</strain>
    </source>
</reference>
<gene>
    <name evidence="10" type="ORF">DF947_09400</name>
</gene>
<evidence type="ECO:0000313" key="11">
    <source>
        <dbReference type="Proteomes" id="UP000245391"/>
    </source>
</evidence>
<keyword evidence="4" id="KW-0125">Carotenoid biosynthesis</keyword>
<dbReference type="AlphaFoldDB" id="A0A317EYM7"/>
<dbReference type="RefSeq" id="WP_109929444.1">
    <property type="nucleotide sequence ID" value="NZ_QGNY01000003.1"/>
</dbReference>
<dbReference type="InterPro" id="IPR017825">
    <property type="entry name" value="Lycopene_cyclase_dom"/>
</dbReference>
<name>A0A317EYM7_9SPHI</name>
<feature type="domain" description="Lycopene cyclase" evidence="9">
    <location>
        <begin position="2"/>
        <end position="95"/>
    </location>
</feature>
<evidence type="ECO:0000256" key="6">
    <source>
        <dbReference type="ARBA" id="ARBA00023136"/>
    </source>
</evidence>